<evidence type="ECO:0000256" key="2">
    <source>
        <dbReference type="ARBA" id="ARBA00007236"/>
    </source>
</evidence>
<evidence type="ECO:0000256" key="3">
    <source>
        <dbReference type="ARBA" id="ARBA00022525"/>
    </source>
</evidence>
<dbReference type="Proteomes" id="UP001162483">
    <property type="component" value="Unassembled WGS sequence"/>
</dbReference>
<keyword evidence="4" id="KW-0732">Signal</keyword>
<accession>A0ABN9BAH5</accession>
<dbReference type="SUPFAM" id="SSF57501">
    <property type="entry name" value="Cystine-knot cytokines"/>
    <property type="match status" value="1"/>
</dbReference>
<dbReference type="Pfam" id="PF06083">
    <property type="entry name" value="IL17"/>
    <property type="match status" value="1"/>
</dbReference>
<proteinExistence type="inferred from homology"/>
<comment type="similarity">
    <text evidence="2">Belongs to the IL-17 family.</text>
</comment>
<dbReference type="EMBL" id="CATNWA010003128">
    <property type="protein sequence ID" value="CAI9544595.1"/>
    <property type="molecule type" value="Genomic_DNA"/>
</dbReference>
<evidence type="ECO:0000313" key="6">
    <source>
        <dbReference type="Proteomes" id="UP001162483"/>
    </source>
</evidence>
<keyword evidence="3" id="KW-0964">Secreted</keyword>
<name>A0ABN9BAH5_9NEOB</name>
<keyword evidence="6" id="KW-1185">Reference proteome</keyword>
<reference evidence="5" key="1">
    <citation type="submission" date="2023-05" db="EMBL/GenBank/DDBJ databases">
        <authorList>
            <person name="Stuckert A."/>
        </authorList>
    </citation>
    <scope>NUCLEOTIDE SEQUENCE</scope>
</reference>
<sequence>MEGKEDIGMMSMPIQKEILVLRREIKDCHQNFFLETQLVTVGCTCTKPISQPA</sequence>
<comment type="subcellular location">
    <subcellularLocation>
        <location evidence="1">Secreted</location>
    </subcellularLocation>
</comment>
<dbReference type="InterPro" id="IPR029034">
    <property type="entry name" value="Cystine-knot_cytokine"/>
</dbReference>
<evidence type="ECO:0000256" key="4">
    <source>
        <dbReference type="ARBA" id="ARBA00022729"/>
    </source>
</evidence>
<dbReference type="Gene3D" id="2.10.90.10">
    <property type="entry name" value="Cystine-knot cytokines"/>
    <property type="match status" value="1"/>
</dbReference>
<evidence type="ECO:0000256" key="1">
    <source>
        <dbReference type="ARBA" id="ARBA00004613"/>
    </source>
</evidence>
<protein>
    <submittedName>
        <fullName evidence="5">Uncharacterized protein</fullName>
    </submittedName>
</protein>
<dbReference type="InterPro" id="IPR010345">
    <property type="entry name" value="IL-17_fam"/>
</dbReference>
<comment type="caution">
    <text evidence="5">The sequence shown here is derived from an EMBL/GenBank/DDBJ whole genome shotgun (WGS) entry which is preliminary data.</text>
</comment>
<evidence type="ECO:0000313" key="5">
    <source>
        <dbReference type="EMBL" id="CAI9544595.1"/>
    </source>
</evidence>
<organism evidence="5 6">
    <name type="scientific">Staurois parvus</name>
    <dbReference type="NCBI Taxonomy" id="386267"/>
    <lineage>
        <taxon>Eukaryota</taxon>
        <taxon>Metazoa</taxon>
        <taxon>Chordata</taxon>
        <taxon>Craniata</taxon>
        <taxon>Vertebrata</taxon>
        <taxon>Euteleostomi</taxon>
        <taxon>Amphibia</taxon>
        <taxon>Batrachia</taxon>
        <taxon>Anura</taxon>
        <taxon>Neobatrachia</taxon>
        <taxon>Ranoidea</taxon>
        <taxon>Ranidae</taxon>
        <taxon>Staurois</taxon>
    </lineage>
</organism>
<gene>
    <name evidence="5" type="ORF">SPARVUS_LOCUS2509803</name>
</gene>